<dbReference type="GO" id="GO:0055085">
    <property type="term" value="P:transmembrane transport"/>
    <property type="evidence" value="ECO:0007669"/>
    <property type="project" value="InterPro"/>
</dbReference>
<proteinExistence type="inferred from homology"/>
<dbReference type="Pfam" id="PF00528">
    <property type="entry name" value="BPD_transp_1"/>
    <property type="match status" value="1"/>
</dbReference>
<evidence type="ECO:0000256" key="3">
    <source>
        <dbReference type="ARBA" id="ARBA00022475"/>
    </source>
</evidence>
<dbReference type="SUPFAM" id="SSF161098">
    <property type="entry name" value="MetI-like"/>
    <property type="match status" value="1"/>
</dbReference>
<keyword evidence="4 7" id="KW-0812">Transmembrane</keyword>
<comment type="similarity">
    <text evidence="7">Belongs to the binding-protein-dependent transport system permease family.</text>
</comment>
<feature type="transmembrane region" description="Helical" evidence="7">
    <location>
        <begin position="110"/>
        <end position="133"/>
    </location>
</feature>
<feature type="domain" description="ABC transmembrane type-1" evidence="8">
    <location>
        <begin position="75"/>
        <end position="264"/>
    </location>
</feature>
<keyword evidence="6 7" id="KW-0472">Membrane</keyword>
<protein>
    <submittedName>
        <fullName evidence="9">Sugar ABC transporter permease</fullName>
    </submittedName>
</protein>
<dbReference type="EMBL" id="BNJK01000001">
    <property type="protein sequence ID" value="GHO96757.1"/>
    <property type="molecule type" value="Genomic_DNA"/>
</dbReference>
<comment type="caution">
    <text evidence="9">The sequence shown here is derived from an EMBL/GenBank/DDBJ whole genome shotgun (WGS) entry which is preliminary data.</text>
</comment>
<evidence type="ECO:0000256" key="4">
    <source>
        <dbReference type="ARBA" id="ARBA00022692"/>
    </source>
</evidence>
<dbReference type="InterPro" id="IPR035906">
    <property type="entry name" value="MetI-like_sf"/>
</dbReference>
<feature type="transmembrane region" description="Helical" evidence="7">
    <location>
        <begin position="243"/>
        <end position="264"/>
    </location>
</feature>
<dbReference type="CDD" id="cd06261">
    <property type="entry name" value="TM_PBP2"/>
    <property type="match status" value="1"/>
</dbReference>
<organism evidence="9 10">
    <name type="scientific">Reticulibacter mediterranei</name>
    <dbReference type="NCBI Taxonomy" id="2778369"/>
    <lineage>
        <taxon>Bacteria</taxon>
        <taxon>Bacillati</taxon>
        <taxon>Chloroflexota</taxon>
        <taxon>Ktedonobacteria</taxon>
        <taxon>Ktedonobacterales</taxon>
        <taxon>Reticulibacteraceae</taxon>
        <taxon>Reticulibacter</taxon>
    </lineage>
</organism>
<evidence type="ECO:0000256" key="2">
    <source>
        <dbReference type="ARBA" id="ARBA00022448"/>
    </source>
</evidence>
<dbReference type="PROSITE" id="PS50928">
    <property type="entry name" value="ABC_TM1"/>
    <property type="match status" value="1"/>
</dbReference>
<feature type="transmembrane region" description="Helical" evidence="7">
    <location>
        <begin position="12"/>
        <end position="36"/>
    </location>
</feature>
<accession>A0A8J3N378</accession>
<feature type="transmembrane region" description="Helical" evidence="7">
    <location>
        <begin position="185"/>
        <end position="210"/>
    </location>
</feature>
<evidence type="ECO:0000313" key="9">
    <source>
        <dbReference type="EMBL" id="GHO96757.1"/>
    </source>
</evidence>
<evidence type="ECO:0000313" key="10">
    <source>
        <dbReference type="Proteomes" id="UP000597444"/>
    </source>
</evidence>
<keyword evidence="3" id="KW-1003">Cell membrane</keyword>
<comment type="subcellular location">
    <subcellularLocation>
        <location evidence="1 7">Cell membrane</location>
        <topology evidence="1 7">Multi-pass membrane protein</topology>
    </subcellularLocation>
</comment>
<reference evidence="9" key="1">
    <citation type="submission" date="2020-10" db="EMBL/GenBank/DDBJ databases">
        <title>Taxonomic study of unclassified bacteria belonging to the class Ktedonobacteria.</title>
        <authorList>
            <person name="Yabe S."/>
            <person name="Wang C.M."/>
            <person name="Zheng Y."/>
            <person name="Sakai Y."/>
            <person name="Cavaletti L."/>
            <person name="Monciardini P."/>
            <person name="Donadio S."/>
        </authorList>
    </citation>
    <scope>NUCLEOTIDE SEQUENCE</scope>
    <source>
        <strain evidence="9">ID150040</strain>
    </source>
</reference>
<keyword evidence="2 7" id="KW-0813">Transport</keyword>
<dbReference type="PANTHER" id="PTHR43744">
    <property type="entry name" value="ABC TRANSPORTER PERMEASE PROTEIN MG189-RELATED-RELATED"/>
    <property type="match status" value="1"/>
</dbReference>
<dbReference type="GO" id="GO:0005886">
    <property type="term" value="C:plasma membrane"/>
    <property type="evidence" value="ECO:0007669"/>
    <property type="project" value="UniProtKB-SubCell"/>
</dbReference>
<dbReference type="InterPro" id="IPR000515">
    <property type="entry name" value="MetI-like"/>
</dbReference>
<evidence type="ECO:0000256" key="5">
    <source>
        <dbReference type="ARBA" id="ARBA00022989"/>
    </source>
</evidence>
<gene>
    <name evidence="9" type="ORF">KSF_068050</name>
</gene>
<dbReference type="Gene3D" id="1.10.3720.10">
    <property type="entry name" value="MetI-like"/>
    <property type="match status" value="1"/>
</dbReference>
<dbReference type="Proteomes" id="UP000597444">
    <property type="component" value="Unassembled WGS sequence"/>
</dbReference>
<keyword evidence="5 7" id="KW-1133">Transmembrane helix</keyword>
<keyword evidence="10" id="KW-1185">Reference proteome</keyword>
<feature type="transmembrane region" description="Helical" evidence="7">
    <location>
        <begin position="145"/>
        <end position="164"/>
    </location>
</feature>
<dbReference type="RefSeq" id="WP_220207357.1">
    <property type="nucleotide sequence ID" value="NZ_BNJK01000001.1"/>
</dbReference>
<sequence length="279" mass="31069">MRVATKRSIAIVPLVSHIVLILGSLAFVVPFLWMLLTSLKTLGESTHVPPVIIPANLQWSNFSEVLATLPFFQFYINTLLMAAGRTLGQLFFCSLAAYAFARIEFPGRDALFVIALSALMIPTYLLLLPQYLIMKDLGWLNSLQALIVPGLFSAFGTFLLRQFFLTIPKELDEAARIDGANHFQIYWQLILPLARPALIALSIFVVLWSWNDLMWPLVVNDSVDKMTLSVGLASLQGEHTTNFPVLMAGAVLAIWPMLVIFITLQRYFVEGIAITGLKG</sequence>
<evidence type="ECO:0000256" key="7">
    <source>
        <dbReference type="RuleBase" id="RU363032"/>
    </source>
</evidence>
<name>A0A8J3N378_9CHLR</name>
<dbReference type="PANTHER" id="PTHR43744:SF12">
    <property type="entry name" value="ABC TRANSPORTER PERMEASE PROTEIN MG189-RELATED"/>
    <property type="match status" value="1"/>
</dbReference>
<evidence type="ECO:0000256" key="6">
    <source>
        <dbReference type="ARBA" id="ARBA00023136"/>
    </source>
</evidence>
<feature type="transmembrane region" description="Helical" evidence="7">
    <location>
        <begin position="74"/>
        <end position="98"/>
    </location>
</feature>
<evidence type="ECO:0000259" key="8">
    <source>
        <dbReference type="PROSITE" id="PS50928"/>
    </source>
</evidence>
<evidence type="ECO:0000256" key="1">
    <source>
        <dbReference type="ARBA" id="ARBA00004651"/>
    </source>
</evidence>
<dbReference type="AlphaFoldDB" id="A0A8J3N378"/>